<sequence length="85" mass="9980">MKVSKVLSFRFPFLRSSLSRLRFRRHSFVFDQSTPFSGESNLKHLRRIESISQRIKQQAIDELLTAQTVQSRRSLTSSIAWPQNN</sequence>
<dbReference type="EMBL" id="LK032035">
    <property type="protein sequence ID" value="CDY13487.1"/>
    <property type="molecule type" value="Genomic_DNA"/>
</dbReference>
<dbReference type="Proteomes" id="UP001295469">
    <property type="component" value="Chromosome A03"/>
</dbReference>
<dbReference type="EMBL" id="HG994357">
    <property type="protein sequence ID" value="CAF2132677.1"/>
    <property type="molecule type" value="Genomic_DNA"/>
</dbReference>
<evidence type="ECO:0000313" key="2">
    <source>
        <dbReference type="EMBL" id="CDY13487.1"/>
    </source>
</evidence>
<gene>
    <name evidence="2" type="primary">BnaA03g52050D</name>
    <name evidence="1" type="ORF">DARMORV10_A03P61390.1</name>
    <name evidence="2" type="ORF">GSBRNA2T00077789001</name>
</gene>
<evidence type="ECO:0000313" key="1">
    <source>
        <dbReference type="EMBL" id="CAF2132677.1"/>
    </source>
</evidence>
<dbReference type="PaxDb" id="3708-A0A078FKG7"/>
<reference evidence="1" key="3">
    <citation type="submission" date="2021-01" db="EMBL/GenBank/DDBJ databases">
        <authorList>
            <consortium name="Genoscope - CEA"/>
            <person name="William W."/>
        </authorList>
    </citation>
    <scope>NUCLEOTIDE SEQUENCE</scope>
</reference>
<dbReference type="Gramene" id="CDY13487">
    <property type="protein sequence ID" value="CDY13487"/>
    <property type="gene ID" value="GSBRNA2T00077789001"/>
</dbReference>
<keyword evidence="3" id="KW-1185">Reference proteome</keyword>
<dbReference type="Proteomes" id="UP000028999">
    <property type="component" value="Unassembled WGS sequence"/>
</dbReference>
<name>A0A078FKG7_BRANA</name>
<reference evidence="2 3" key="1">
    <citation type="journal article" date="2014" name="Science">
        <title>Plant genetics. Early allopolyploid evolution in the post-Neolithic Brassica napus oilseed genome.</title>
        <authorList>
            <person name="Chalhoub B."/>
            <person name="Denoeud F."/>
            <person name="Liu S."/>
            <person name="Parkin I.A."/>
            <person name="Tang H."/>
            <person name="Wang X."/>
            <person name="Chiquet J."/>
            <person name="Belcram H."/>
            <person name="Tong C."/>
            <person name="Samans B."/>
            <person name="Correa M."/>
            <person name="Da Silva C."/>
            <person name="Just J."/>
            <person name="Falentin C."/>
            <person name="Koh C.S."/>
            <person name="Le Clainche I."/>
            <person name="Bernard M."/>
            <person name="Bento P."/>
            <person name="Noel B."/>
            <person name="Labadie K."/>
            <person name="Alberti A."/>
            <person name="Charles M."/>
            <person name="Arnaud D."/>
            <person name="Guo H."/>
            <person name="Daviaud C."/>
            <person name="Alamery S."/>
            <person name="Jabbari K."/>
            <person name="Zhao M."/>
            <person name="Edger P.P."/>
            <person name="Chelaifa H."/>
            <person name="Tack D."/>
            <person name="Lassalle G."/>
            <person name="Mestiri I."/>
            <person name="Schnel N."/>
            <person name="Le Paslier M.C."/>
            <person name="Fan G."/>
            <person name="Renault V."/>
            <person name="Bayer P.E."/>
            <person name="Golicz A.A."/>
            <person name="Manoli S."/>
            <person name="Lee T.H."/>
            <person name="Thi V.H."/>
            <person name="Chalabi S."/>
            <person name="Hu Q."/>
            <person name="Fan C."/>
            <person name="Tollenaere R."/>
            <person name="Lu Y."/>
            <person name="Battail C."/>
            <person name="Shen J."/>
            <person name="Sidebottom C.H."/>
            <person name="Wang X."/>
            <person name="Canaguier A."/>
            <person name="Chauveau A."/>
            <person name="Berard A."/>
            <person name="Deniot G."/>
            <person name="Guan M."/>
            <person name="Liu Z."/>
            <person name="Sun F."/>
            <person name="Lim Y.P."/>
            <person name="Lyons E."/>
            <person name="Town C.D."/>
            <person name="Bancroft I."/>
            <person name="Wang X."/>
            <person name="Meng J."/>
            <person name="Ma J."/>
            <person name="Pires J.C."/>
            <person name="King G.J."/>
            <person name="Brunel D."/>
            <person name="Delourme R."/>
            <person name="Renard M."/>
            <person name="Aury J.M."/>
            <person name="Adams K.L."/>
            <person name="Batley J."/>
            <person name="Snowdon R.J."/>
            <person name="Tost J."/>
            <person name="Edwards D."/>
            <person name="Zhou Y."/>
            <person name="Hua W."/>
            <person name="Sharpe A.G."/>
            <person name="Paterson A.H."/>
            <person name="Guan C."/>
            <person name="Wincker P."/>
        </authorList>
    </citation>
    <scope>NUCLEOTIDE SEQUENCE [LARGE SCALE GENOMIC DNA]</scope>
    <source>
        <strain evidence="3">cv. Darmor-bzh</strain>
    </source>
</reference>
<organism evidence="2 3">
    <name type="scientific">Brassica napus</name>
    <name type="common">Rape</name>
    <dbReference type="NCBI Taxonomy" id="3708"/>
    <lineage>
        <taxon>Eukaryota</taxon>
        <taxon>Viridiplantae</taxon>
        <taxon>Streptophyta</taxon>
        <taxon>Embryophyta</taxon>
        <taxon>Tracheophyta</taxon>
        <taxon>Spermatophyta</taxon>
        <taxon>Magnoliopsida</taxon>
        <taxon>eudicotyledons</taxon>
        <taxon>Gunneridae</taxon>
        <taxon>Pentapetalae</taxon>
        <taxon>rosids</taxon>
        <taxon>malvids</taxon>
        <taxon>Brassicales</taxon>
        <taxon>Brassicaceae</taxon>
        <taxon>Brassiceae</taxon>
        <taxon>Brassica</taxon>
    </lineage>
</organism>
<accession>A0A078FKG7</accession>
<proteinExistence type="predicted"/>
<reference evidence="2" key="2">
    <citation type="submission" date="2014-06" db="EMBL/GenBank/DDBJ databases">
        <authorList>
            <person name="Genoscope - CEA"/>
        </authorList>
    </citation>
    <scope>NUCLEOTIDE SEQUENCE</scope>
</reference>
<evidence type="ECO:0000313" key="3">
    <source>
        <dbReference type="Proteomes" id="UP000028999"/>
    </source>
</evidence>
<dbReference type="AlphaFoldDB" id="A0A078FKG7"/>
<protein>
    <submittedName>
        <fullName evidence="1">(rape) hypothetical protein</fullName>
    </submittedName>
    <submittedName>
        <fullName evidence="2">BnaA03g52050D protein</fullName>
    </submittedName>
</protein>